<gene>
    <name evidence="3" type="ORF">QO005_001504</name>
</gene>
<sequence length="299" mass="32822">MTIRYIRPISRAAHLARRIAGFSVLTLVLAWLLYRFGPLQTPNFIALVLISALLAALSVPLALWGLWRLWQIGAEGGVAALKALLLALLPLAVAAFGVLRYENHPRLYELATDPEDPPAWIEEPVAAQRWMPRPPSDLEGNAAVQRAAYPTLTVRRYDGALDRVYQAVRKVAADRRIAVVLTRGADHARPDFQPPETVQPAGPGLPKMPIPLPRPDPPPPSAPDDGEPAGMVRLQAVARHRLLGFPFDLVIRLREEDESVLVDLRIESRYGPHDLGFAAAIANDYLTALDAELLGIAQN</sequence>
<keyword evidence="2" id="KW-0472">Membrane</keyword>
<evidence type="ECO:0000313" key="4">
    <source>
        <dbReference type="Proteomes" id="UP001235269"/>
    </source>
</evidence>
<dbReference type="RefSeq" id="WP_307157359.1">
    <property type="nucleotide sequence ID" value="NZ_JAUSWH010000003.1"/>
</dbReference>
<evidence type="ECO:0000313" key="3">
    <source>
        <dbReference type="EMBL" id="MDQ0455174.1"/>
    </source>
</evidence>
<comment type="caution">
    <text evidence="3">The sequence shown here is derived from an EMBL/GenBank/DDBJ whole genome shotgun (WGS) entry which is preliminary data.</text>
</comment>
<evidence type="ECO:0000256" key="2">
    <source>
        <dbReference type="SAM" id="Phobius"/>
    </source>
</evidence>
<feature type="compositionally biased region" description="Pro residues" evidence="1">
    <location>
        <begin position="206"/>
        <end position="222"/>
    </location>
</feature>
<dbReference type="Proteomes" id="UP001235269">
    <property type="component" value="Unassembled WGS sequence"/>
</dbReference>
<keyword evidence="2" id="KW-1133">Transmembrane helix</keyword>
<evidence type="ECO:0008006" key="5">
    <source>
        <dbReference type="Google" id="ProtNLM"/>
    </source>
</evidence>
<organism evidence="3 4">
    <name type="scientific">Rhizobium paknamense</name>
    <dbReference type="NCBI Taxonomy" id="1206817"/>
    <lineage>
        <taxon>Bacteria</taxon>
        <taxon>Pseudomonadati</taxon>
        <taxon>Pseudomonadota</taxon>
        <taxon>Alphaproteobacteria</taxon>
        <taxon>Hyphomicrobiales</taxon>
        <taxon>Rhizobiaceae</taxon>
        <taxon>Rhizobium/Agrobacterium group</taxon>
        <taxon>Rhizobium</taxon>
    </lineage>
</organism>
<protein>
    <recommendedName>
        <fullName evidence="5">DUF1499 domain-containing protein</fullName>
    </recommendedName>
</protein>
<reference evidence="3 4" key="1">
    <citation type="submission" date="2023-07" db="EMBL/GenBank/DDBJ databases">
        <title>Genomic Encyclopedia of Type Strains, Phase IV (KMG-IV): sequencing the most valuable type-strain genomes for metagenomic binning, comparative biology and taxonomic classification.</title>
        <authorList>
            <person name="Goeker M."/>
        </authorList>
    </citation>
    <scope>NUCLEOTIDE SEQUENCE [LARGE SCALE GENOMIC DNA]</scope>
    <source>
        <strain evidence="3 4">DSM 100301</strain>
    </source>
</reference>
<keyword evidence="2" id="KW-0812">Transmembrane</keyword>
<evidence type="ECO:0000256" key="1">
    <source>
        <dbReference type="SAM" id="MobiDB-lite"/>
    </source>
</evidence>
<feature type="transmembrane region" description="Helical" evidence="2">
    <location>
        <begin position="79"/>
        <end position="99"/>
    </location>
</feature>
<dbReference type="Pfam" id="PF07386">
    <property type="entry name" value="DUF1499"/>
    <property type="match status" value="1"/>
</dbReference>
<keyword evidence="4" id="KW-1185">Reference proteome</keyword>
<feature type="region of interest" description="Disordered" evidence="1">
    <location>
        <begin position="188"/>
        <end position="228"/>
    </location>
</feature>
<accession>A0ABU0IAB7</accession>
<feature type="transmembrane region" description="Helical" evidence="2">
    <location>
        <begin position="20"/>
        <end position="37"/>
    </location>
</feature>
<dbReference type="EMBL" id="JAUSWH010000003">
    <property type="protein sequence ID" value="MDQ0455174.1"/>
    <property type="molecule type" value="Genomic_DNA"/>
</dbReference>
<name>A0ABU0IAB7_9HYPH</name>
<proteinExistence type="predicted"/>
<feature type="transmembrane region" description="Helical" evidence="2">
    <location>
        <begin position="43"/>
        <end position="67"/>
    </location>
</feature>
<dbReference type="InterPro" id="IPR010865">
    <property type="entry name" value="DUF1499"/>
</dbReference>